<evidence type="ECO:0000256" key="6">
    <source>
        <dbReference type="ARBA" id="ARBA00039155"/>
    </source>
</evidence>
<proteinExistence type="inferred from homology"/>
<protein>
    <recommendedName>
        <fullName evidence="6">carboxylesterase</fullName>
        <ecNumber evidence="6">3.1.1.1</ecNumber>
    </recommendedName>
</protein>
<sequence length="536" mass="60995">MSEEDYKNEEPIVETTHGKIRGKLLHGIYGDPYYCFESVPYAASPLGPHRFKSPRPLQPWTGIRECTITGPVCLQLYNNKLVGSEDCLNLSIYVKLLRSSKPLPILVYVHGGMFKRGDYTRRDWGPDYLMQEELIVISVGHRLGAYGFLSFPDDPTLEVSGNAGLKDIICALRWIKANASNFNGDPMNITLGGHSSGSISVQWLLASSQTEGLFHRAILQGGYGPESQCLPNIAYRLAVQQGYQGPNESRFIFEYLKGLPSEQLADFHALTDEEKNMGLLIAFAPVVEASWCNDAVVTSEPVLAQRTSWSNHIPLLLGATENESLYSSYGKYTKDPTFYEKIHSEPQRKLPNVLQWRCPLELQHLLGKQLLAVHIGRLCEAIELDSYNLVYHNMHRFVESRRRYSTQPVYLQRFAMDSRKFSFYRNRALGDVFIPGVGHADELLFLFHRPGFSVAVCKNSDEYKTMRRMVSMWSAFITRGNPNTPEIEPQLWSPVDPTSAYKCLNVDRELTLIESPEYRKNLVRDGWYKQAELPLY</sequence>
<keyword evidence="2" id="KW-0719">Serine esterase</keyword>
<dbReference type="InterPro" id="IPR002018">
    <property type="entry name" value="CarbesteraseB"/>
</dbReference>
<evidence type="ECO:0000313" key="9">
    <source>
        <dbReference type="RefSeq" id="XP_030385784.1"/>
    </source>
</evidence>
<dbReference type="AlphaFoldDB" id="A0A6J2UBP3"/>
<dbReference type="PANTHER" id="PTHR43142:SF1">
    <property type="entry name" value="CARBOXYLIC ESTER HYDROLASE"/>
    <property type="match status" value="1"/>
</dbReference>
<dbReference type="Pfam" id="PF00135">
    <property type="entry name" value="COesterase"/>
    <property type="match status" value="1"/>
</dbReference>
<dbReference type="Gene3D" id="3.40.50.1820">
    <property type="entry name" value="alpha/beta hydrolase"/>
    <property type="match status" value="1"/>
</dbReference>
<feature type="domain" description="Carboxylesterase type B" evidence="7">
    <location>
        <begin position="10"/>
        <end position="511"/>
    </location>
</feature>
<dbReference type="EC" id="3.1.1.1" evidence="6"/>
<accession>A0A6J2UBP3</accession>
<dbReference type="GeneID" id="115632688"/>
<keyword evidence="8" id="KW-1185">Reference proteome</keyword>
<name>A0A6J2UBP3_DROLE</name>
<dbReference type="PANTHER" id="PTHR43142">
    <property type="entry name" value="CARBOXYLIC ESTER HYDROLASE"/>
    <property type="match status" value="1"/>
</dbReference>
<gene>
    <name evidence="9" type="primary">LOC115632688</name>
</gene>
<evidence type="ECO:0000256" key="1">
    <source>
        <dbReference type="ARBA" id="ARBA00005964"/>
    </source>
</evidence>
<dbReference type="GO" id="GO:0106435">
    <property type="term" value="F:carboxylesterase activity"/>
    <property type="evidence" value="ECO:0007669"/>
    <property type="project" value="UniProtKB-EC"/>
</dbReference>
<keyword evidence="4" id="KW-1015">Disulfide bond</keyword>
<dbReference type="SUPFAM" id="SSF53474">
    <property type="entry name" value="alpha/beta-Hydrolases"/>
    <property type="match status" value="1"/>
</dbReference>
<reference evidence="9" key="1">
    <citation type="submission" date="2025-08" db="UniProtKB">
        <authorList>
            <consortium name="RefSeq"/>
        </authorList>
    </citation>
    <scope>IDENTIFICATION</scope>
    <source>
        <strain evidence="9">11010-0011.00</strain>
        <tissue evidence="9">Whole body</tissue>
    </source>
</reference>
<evidence type="ECO:0000313" key="8">
    <source>
        <dbReference type="Proteomes" id="UP000504634"/>
    </source>
</evidence>
<dbReference type="InterPro" id="IPR029058">
    <property type="entry name" value="AB_hydrolase_fold"/>
</dbReference>
<keyword evidence="5" id="KW-0325">Glycoprotein</keyword>
<evidence type="ECO:0000256" key="2">
    <source>
        <dbReference type="ARBA" id="ARBA00022487"/>
    </source>
</evidence>
<dbReference type="Proteomes" id="UP000504634">
    <property type="component" value="Unplaced"/>
</dbReference>
<evidence type="ECO:0000256" key="4">
    <source>
        <dbReference type="ARBA" id="ARBA00023157"/>
    </source>
</evidence>
<dbReference type="RefSeq" id="XP_030385784.1">
    <property type="nucleotide sequence ID" value="XM_030529924.1"/>
</dbReference>
<dbReference type="OrthoDB" id="19653at2759"/>
<comment type="similarity">
    <text evidence="1">Belongs to the type-B carboxylesterase/lipase family.</text>
</comment>
<evidence type="ECO:0000256" key="3">
    <source>
        <dbReference type="ARBA" id="ARBA00022801"/>
    </source>
</evidence>
<evidence type="ECO:0000256" key="5">
    <source>
        <dbReference type="ARBA" id="ARBA00023180"/>
    </source>
</evidence>
<organism evidence="8 9">
    <name type="scientific">Drosophila lebanonensis</name>
    <name type="common">Fruit fly</name>
    <name type="synonym">Scaptodrosophila lebanonensis</name>
    <dbReference type="NCBI Taxonomy" id="7225"/>
    <lineage>
        <taxon>Eukaryota</taxon>
        <taxon>Metazoa</taxon>
        <taxon>Ecdysozoa</taxon>
        <taxon>Arthropoda</taxon>
        <taxon>Hexapoda</taxon>
        <taxon>Insecta</taxon>
        <taxon>Pterygota</taxon>
        <taxon>Neoptera</taxon>
        <taxon>Endopterygota</taxon>
        <taxon>Diptera</taxon>
        <taxon>Brachycera</taxon>
        <taxon>Muscomorpha</taxon>
        <taxon>Ephydroidea</taxon>
        <taxon>Drosophilidae</taxon>
        <taxon>Scaptodrosophila</taxon>
    </lineage>
</organism>
<keyword evidence="3" id="KW-0378">Hydrolase</keyword>
<evidence type="ECO:0000259" key="7">
    <source>
        <dbReference type="Pfam" id="PF00135"/>
    </source>
</evidence>